<proteinExistence type="predicted"/>
<protein>
    <submittedName>
        <fullName evidence="1">Uncharacterized protein</fullName>
    </submittedName>
</protein>
<sequence>MGRIVALPARGEVVADVRGGGRALRVSWHHDDGVAVLSLWHDHVCTGTARVAAEDVPALVAALTGGLARGYVSGAVEAEPTG</sequence>
<organism evidence="1 2">
    <name type="scientific">Georgenia satyanarayanai</name>
    <dbReference type="NCBI Taxonomy" id="860221"/>
    <lineage>
        <taxon>Bacteria</taxon>
        <taxon>Bacillati</taxon>
        <taxon>Actinomycetota</taxon>
        <taxon>Actinomycetes</taxon>
        <taxon>Micrococcales</taxon>
        <taxon>Bogoriellaceae</taxon>
        <taxon>Georgenia</taxon>
    </lineage>
</organism>
<dbReference type="EMBL" id="UETB01000015">
    <property type="protein sequence ID" value="SSA46147.1"/>
    <property type="molecule type" value="Genomic_DNA"/>
</dbReference>
<dbReference type="RefSeq" id="WP_181424678.1">
    <property type="nucleotide sequence ID" value="NZ_QKLZ01000015.1"/>
</dbReference>
<dbReference type="AlphaFoldDB" id="A0A2Y9AUI3"/>
<gene>
    <name evidence="1" type="ORF">SAMN05216184_11575</name>
</gene>
<reference evidence="1 2" key="1">
    <citation type="submission" date="2016-10" db="EMBL/GenBank/DDBJ databases">
        <authorList>
            <person name="Cai Z."/>
        </authorList>
    </citation>
    <scope>NUCLEOTIDE SEQUENCE [LARGE SCALE GENOMIC DNA]</scope>
    <source>
        <strain evidence="1 2">CGMCC 1.10826</strain>
    </source>
</reference>
<keyword evidence="2" id="KW-1185">Reference proteome</keyword>
<evidence type="ECO:0000313" key="2">
    <source>
        <dbReference type="Proteomes" id="UP000250222"/>
    </source>
</evidence>
<name>A0A2Y9AUI3_9MICO</name>
<evidence type="ECO:0000313" key="1">
    <source>
        <dbReference type="EMBL" id="SSA46147.1"/>
    </source>
</evidence>
<accession>A0A2Y9AUI3</accession>
<dbReference type="Proteomes" id="UP000250222">
    <property type="component" value="Unassembled WGS sequence"/>
</dbReference>